<dbReference type="PANTHER" id="PTHR30258">
    <property type="entry name" value="TYPE II SECRETION SYSTEM PROTEIN GSPE-RELATED"/>
    <property type="match status" value="1"/>
</dbReference>
<evidence type="ECO:0000313" key="6">
    <source>
        <dbReference type="Proteomes" id="UP000179686"/>
    </source>
</evidence>
<comment type="caution">
    <text evidence="5">The sequence shown here is derived from an EMBL/GenBank/DDBJ whole genome shotgun (WGS) entry which is preliminary data.</text>
</comment>
<feature type="domain" description="Bacterial type II secretion system protein E" evidence="4">
    <location>
        <begin position="43"/>
        <end position="439"/>
    </location>
</feature>
<dbReference type="GO" id="GO:0005886">
    <property type="term" value="C:plasma membrane"/>
    <property type="evidence" value="ECO:0007669"/>
    <property type="project" value="TreeGrafter"/>
</dbReference>
<dbReference type="Gene3D" id="3.30.450.90">
    <property type="match status" value="1"/>
</dbReference>
<dbReference type="PANTHER" id="PTHR30258:SF1">
    <property type="entry name" value="PROTEIN TRANSPORT PROTEIN HOFB HOMOLOG"/>
    <property type="match status" value="1"/>
</dbReference>
<keyword evidence="2" id="KW-0547">Nucleotide-binding</keyword>
<dbReference type="EMBL" id="MFUC01000007">
    <property type="protein sequence ID" value="OGI72386.1"/>
    <property type="molecule type" value="Genomic_DNA"/>
</dbReference>
<dbReference type="GO" id="GO:0016887">
    <property type="term" value="F:ATP hydrolysis activity"/>
    <property type="evidence" value="ECO:0007669"/>
    <property type="project" value="TreeGrafter"/>
</dbReference>
<name>A0A1F6VS45_9BACT</name>
<dbReference type="Gene3D" id="3.40.50.300">
    <property type="entry name" value="P-loop containing nucleotide triphosphate hydrolases"/>
    <property type="match status" value="1"/>
</dbReference>
<gene>
    <name evidence="5" type="ORF">A3J61_00885</name>
</gene>
<dbReference type="GO" id="GO:0005524">
    <property type="term" value="F:ATP binding"/>
    <property type="evidence" value="ECO:0007669"/>
    <property type="project" value="UniProtKB-KW"/>
</dbReference>
<evidence type="ECO:0000256" key="3">
    <source>
        <dbReference type="ARBA" id="ARBA00022840"/>
    </source>
</evidence>
<dbReference type="CDD" id="cd01129">
    <property type="entry name" value="PulE-GspE-like"/>
    <property type="match status" value="1"/>
</dbReference>
<evidence type="ECO:0000313" key="5">
    <source>
        <dbReference type="EMBL" id="OGI72386.1"/>
    </source>
</evidence>
<protein>
    <recommendedName>
        <fullName evidence="4">Bacterial type II secretion system protein E domain-containing protein</fullName>
    </recommendedName>
</protein>
<dbReference type="InterPro" id="IPR027417">
    <property type="entry name" value="P-loop_NTPase"/>
</dbReference>
<comment type="similarity">
    <text evidence="1">Belongs to the GSP E family.</text>
</comment>
<organism evidence="5 6">
    <name type="scientific">Candidatus Nomurabacteria bacterium RIFCSPHIGHO2_02_FULL_38_15</name>
    <dbReference type="NCBI Taxonomy" id="1801752"/>
    <lineage>
        <taxon>Bacteria</taxon>
        <taxon>Candidatus Nomuraibacteriota</taxon>
    </lineage>
</organism>
<keyword evidence="3" id="KW-0067">ATP-binding</keyword>
<dbReference type="Pfam" id="PF00437">
    <property type="entry name" value="T2SSE"/>
    <property type="match status" value="1"/>
</dbReference>
<dbReference type="STRING" id="1801752.A3J61_00885"/>
<evidence type="ECO:0000259" key="4">
    <source>
        <dbReference type="Pfam" id="PF00437"/>
    </source>
</evidence>
<reference evidence="5 6" key="1">
    <citation type="journal article" date="2016" name="Nat. Commun.">
        <title>Thousands of microbial genomes shed light on interconnected biogeochemical processes in an aquifer system.</title>
        <authorList>
            <person name="Anantharaman K."/>
            <person name="Brown C.T."/>
            <person name="Hug L.A."/>
            <person name="Sharon I."/>
            <person name="Castelle C.J."/>
            <person name="Probst A.J."/>
            <person name="Thomas B.C."/>
            <person name="Singh A."/>
            <person name="Wilkins M.J."/>
            <person name="Karaoz U."/>
            <person name="Brodie E.L."/>
            <person name="Williams K.H."/>
            <person name="Hubbard S.S."/>
            <person name="Banfield J.F."/>
        </authorList>
    </citation>
    <scope>NUCLEOTIDE SEQUENCE [LARGE SCALE GENOMIC DNA]</scope>
</reference>
<evidence type="ECO:0000256" key="2">
    <source>
        <dbReference type="ARBA" id="ARBA00022741"/>
    </source>
</evidence>
<accession>A0A1F6VS45</accession>
<evidence type="ECO:0000256" key="1">
    <source>
        <dbReference type="ARBA" id="ARBA00006611"/>
    </source>
</evidence>
<dbReference type="Proteomes" id="UP000179686">
    <property type="component" value="Unassembled WGS sequence"/>
</dbReference>
<dbReference type="SUPFAM" id="SSF52540">
    <property type="entry name" value="P-loop containing nucleoside triphosphate hydrolases"/>
    <property type="match status" value="1"/>
</dbReference>
<dbReference type="InterPro" id="IPR001482">
    <property type="entry name" value="T2SS/T4SS_dom"/>
</dbReference>
<dbReference type="AlphaFoldDB" id="A0A1F6VS45"/>
<sequence>MSHATVSREGGIDISGETLARLGAQIKTMQDVSNDINAVAKLNDLHSTSRLLEIILAGAIIVGASDIHIEPEEDFIRLRYRLDGVLEEIAQLNLAKYHLINSRLKLLSGLKLTQTDTAQDGRFSIFYKDEEIGIRTSTVPGAYGEGIVMRLLDPKTTQVKFEDLGIEPKLFAILDEQIKKPHGLILITGPTGSGKTTTLYSFLRRIYSSEIKIITVEDPIEYHLPGITQTQADTVKYAFADAVRSAVRQDPEVCMVGEIRDKETAGVAINFALTGHMVFSTLHTNSAAGVIPRLIDLGANPKILVSALSVSMAQRLVRKLCVECKQKTVLGADAEKRITKIINYAQKNGKDFTSYDIKINSPFEVYEPVGCDKCNFTGYKGRIGVFEAILTDNALAELIPTSPSEHEIEKIADKQNILNMREDGVVKLLKGITSYEEVLGAIDLDFEE</sequence>
<proteinExistence type="inferred from homology"/>